<evidence type="ECO:0000313" key="1">
    <source>
        <dbReference type="EMBL" id="EGW12113.1"/>
    </source>
</evidence>
<evidence type="ECO:0000313" key="2">
    <source>
        <dbReference type="Proteomes" id="UP000001075"/>
    </source>
</evidence>
<protein>
    <submittedName>
        <fullName evidence="1">Uncharacterized protein</fullName>
    </submittedName>
</protein>
<accession>G3HKE4</accession>
<dbReference type="Proteomes" id="UP000001075">
    <property type="component" value="Unassembled WGS sequence"/>
</dbReference>
<dbReference type="EMBL" id="JH000457">
    <property type="protein sequence ID" value="EGW12113.1"/>
    <property type="molecule type" value="Genomic_DNA"/>
</dbReference>
<proteinExistence type="predicted"/>
<organism evidence="1 2">
    <name type="scientific">Cricetulus griseus</name>
    <name type="common">Chinese hamster</name>
    <name type="synonym">Cricetulus barabensis griseus</name>
    <dbReference type="NCBI Taxonomy" id="10029"/>
    <lineage>
        <taxon>Eukaryota</taxon>
        <taxon>Metazoa</taxon>
        <taxon>Chordata</taxon>
        <taxon>Craniata</taxon>
        <taxon>Vertebrata</taxon>
        <taxon>Euteleostomi</taxon>
        <taxon>Mammalia</taxon>
        <taxon>Eutheria</taxon>
        <taxon>Euarchontoglires</taxon>
        <taxon>Glires</taxon>
        <taxon>Rodentia</taxon>
        <taxon>Myomorpha</taxon>
        <taxon>Muroidea</taxon>
        <taxon>Cricetidae</taxon>
        <taxon>Cricetinae</taxon>
        <taxon>Cricetulus</taxon>
    </lineage>
</organism>
<reference evidence="2" key="1">
    <citation type="journal article" date="2011" name="Nat. Biotechnol.">
        <title>The genomic sequence of the Chinese hamster ovary (CHO)-K1 cell line.</title>
        <authorList>
            <person name="Xu X."/>
            <person name="Nagarajan H."/>
            <person name="Lewis N.E."/>
            <person name="Pan S."/>
            <person name="Cai Z."/>
            <person name="Liu X."/>
            <person name="Chen W."/>
            <person name="Xie M."/>
            <person name="Wang W."/>
            <person name="Hammond S."/>
            <person name="Andersen M.R."/>
            <person name="Neff N."/>
            <person name="Passarelli B."/>
            <person name="Koh W."/>
            <person name="Fan H.C."/>
            <person name="Wang J."/>
            <person name="Gui Y."/>
            <person name="Lee K.H."/>
            <person name="Betenbaugh M.J."/>
            <person name="Quake S.R."/>
            <person name="Famili I."/>
            <person name="Palsson B.O."/>
            <person name="Wang J."/>
        </authorList>
    </citation>
    <scope>NUCLEOTIDE SEQUENCE [LARGE SCALE GENOMIC DNA]</scope>
    <source>
        <strain evidence="2">CHO K1 cell line</strain>
    </source>
</reference>
<dbReference type="InParanoid" id="G3HKE4"/>
<sequence>MGTWMPVVPLYGSTLACSQPISPLSVSLMVTLFLGKAEIPRLKYGKHSCISGSLNNHSDQGPWLLLENHNSLRVHARQMHRVYC</sequence>
<dbReference type="AlphaFoldDB" id="G3HKE4"/>
<name>G3HKE4_CRIGR</name>
<gene>
    <name evidence="1" type="ORF">I79_011164</name>
</gene>